<keyword evidence="6" id="KW-0808">Transferase</keyword>
<dbReference type="PANTHER" id="PTHR48418:SF1">
    <property type="entry name" value="TRNA WYBUTOSINE-SYNTHESIZING PROTEIN 3"/>
    <property type="match status" value="1"/>
</dbReference>
<dbReference type="SUPFAM" id="SSF111278">
    <property type="entry name" value="SSo0622-like"/>
    <property type="match status" value="1"/>
</dbReference>
<evidence type="ECO:0000256" key="11">
    <source>
        <dbReference type="ARBA" id="ARBA00049202"/>
    </source>
</evidence>
<accession>A0A1D2MWX5</accession>
<evidence type="ECO:0000256" key="6">
    <source>
        <dbReference type="ARBA" id="ARBA00022679"/>
    </source>
</evidence>
<keyword evidence="5" id="KW-0489">Methyltransferase</keyword>
<evidence type="ECO:0000259" key="13">
    <source>
        <dbReference type="Pfam" id="PF02676"/>
    </source>
</evidence>
<protein>
    <recommendedName>
        <fullName evidence="4">tRNA wybutosine-synthesizing protein 3 homolog</fullName>
        <ecNumber evidence="3">2.1.1.282</ecNumber>
    </recommendedName>
    <alternativeName>
        <fullName evidence="10">tRNA(Phe) 7-((3-amino-3-carboxypropyl)-4-demethylwyosine(37)-N(4))-methyltransferase</fullName>
    </alternativeName>
</protein>
<keyword evidence="15" id="KW-1185">Reference proteome</keyword>
<evidence type="ECO:0000256" key="8">
    <source>
        <dbReference type="ARBA" id="ARBA00022694"/>
    </source>
</evidence>
<evidence type="ECO:0000256" key="4">
    <source>
        <dbReference type="ARBA" id="ARBA00016536"/>
    </source>
</evidence>
<feature type="region of interest" description="Disordered" evidence="12">
    <location>
        <begin position="93"/>
        <end position="154"/>
    </location>
</feature>
<dbReference type="GO" id="GO:0008033">
    <property type="term" value="P:tRNA processing"/>
    <property type="evidence" value="ECO:0007669"/>
    <property type="project" value="UniProtKB-KW"/>
</dbReference>
<reference evidence="14 15" key="1">
    <citation type="journal article" date="2016" name="Genome Biol. Evol.">
        <title>Gene Family Evolution Reflects Adaptation to Soil Environmental Stressors in the Genome of the Collembolan Orchesella cincta.</title>
        <authorList>
            <person name="Faddeeva-Vakhrusheva A."/>
            <person name="Derks M.F."/>
            <person name="Anvar S.Y."/>
            <person name="Agamennone V."/>
            <person name="Suring W."/>
            <person name="Smit S."/>
            <person name="van Straalen N.M."/>
            <person name="Roelofs D."/>
        </authorList>
    </citation>
    <scope>NUCLEOTIDE SEQUENCE [LARGE SCALE GENOMIC DNA]</scope>
    <source>
        <tissue evidence="14">Mixed pool</tissue>
    </source>
</reference>
<dbReference type="Gene3D" id="3.30.1960.10">
    <property type="entry name" value="tRNA wybutosine-synthesizing-like"/>
    <property type="match status" value="1"/>
</dbReference>
<comment type="caution">
    <text evidence="14">The sequence shown here is derived from an EMBL/GenBank/DDBJ whole genome shotgun (WGS) entry which is preliminary data.</text>
</comment>
<name>A0A1D2MWX5_ORCCI</name>
<evidence type="ECO:0000313" key="14">
    <source>
        <dbReference type="EMBL" id="ODM97431.1"/>
    </source>
</evidence>
<sequence length="335" mass="36832">MTNSPNPHSKEEIGKQTNMAQRRKQQGNSTELVNVRFYENQQRQALTTSDFDEGEGDDLSSVTPQVREDVEYDTEMNPAAVRPAAGSLLTPTQNASEEDAQTENITTGAEADSFGTSSTATAAAGFETRTSSTARVSAPEESLPVSAPTDKSRKGSVDQRIWKLVNLINSQKDSFFTTSSCSGRIILYTWSTGESSEGPADEGTERSKGLKKGCKWLLVSHDEVQPEKLLEAYFAYDGQMDLSFKMEPCILHVQCRLLSDARKLVHVATESGFRNSGMVIGKENRITVAIRSAMGLEVPLSPPQSQLTTSKDKSSCISAEYLNIFSTNFRDEEKW</sequence>
<keyword evidence="8" id="KW-0819">tRNA processing</keyword>
<comment type="function">
    <text evidence="9">Probable S-adenosyl-L-methionine-dependent methyltransferase that acts as a component of the wybutosine biosynthesis pathway. Wybutosine is a hyper modified guanosine with a tricyclic base found at the 3'-position adjacent to the anticodon of eukaryotic phenylalanine tRNA.</text>
</comment>
<dbReference type="AlphaFoldDB" id="A0A1D2MWX5"/>
<keyword evidence="7" id="KW-0949">S-adenosyl-L-methionine</keyword>
<dbReference type="GO" id="GO:0008168">
    <property type="term" value="F:methyltransferase activity"/>
    <property type="evidence" value="ECO:0007669"/>
    <property type="project" value="UniProtKB-KW"/>
</dbReference>
<dbReference type="UniPathway" id="UPA00375"/>
<proteinExistence type="inferred from homology"/>
<organism evidence="14 15">
    <name type="scientific">Orchesella cincta</name>
    <name type="common">Springtail</name>
    <name type="synonym">Podura cincta</name>
    <dbReference type="NCBI Taxonomy" id="48709"/>
    <lineage>
        <taxon>Eukaryota</taxon>
        <taxon>Metazoa</taxon>
        <taxon>Ecdysozoa</taxon>
        <taxon>Arthropoda</taxon>
        <taxon>Hexapoda</taxon>
        <taxon>Collembola</taxon>
        <taxon>Entomobryomorpha</taxon>
        <taxon>Entomobryoidea</taxon>
        <taxon>Orchesellidae</taxon>
        <taxon>Orchesellinae</taxon>
        <taxon>Orchesella</taxon>
    </lineage>
</organism>
<dbReference type="InterPro" id="IPR036602">
    <property type="entry name" value="tRNA_yW-synthesising-like_sf"/>
</dbReference>
<evidence type="ECO:0000256" key="7">
    <source>
        <dbReference type="ARBA" id="ARBA00022691"/>
    </source>
</evidence>
<feature type="compositionally biased region" description="Polar residues" evidence="12">
    <location>
        <begin position="15"/>
        <end position="32"/>
    </location>
</feature>
<evidence type="ECO:0000256" key="9">
    <source>
        <dbReference type="ARBA" id="ARBA00025378"/>
    </source>
</evidence>
<comment type="pathway">
    <text evidence="1">tRNA modification; wybutosine-tRNA(Phe) biosynthesis.</text>
</comment>
<dbReference type="EC" id="2.1.1.282" evidence="3"/>
<evidence type="ECO:0000313" key="15">
    <source>
        <dbReference type="Proteomes" id="UP000094527"/>
    </source>
</evidence>
<evidence type="ECO:0000256" key="12">
    <source>
        <dbReference type="SAM" id="MobiDB-lite"/>
    </source>
</evidence>
<comment type="similarity">
    <text evidence="2">Belongs to the TYW3 family.</text>
</comment>
<gene>
    <name evidence="14" type="ORF">Ocin01_09248</name>
</gene>
<evidence type="ECO:0000256" key="10">
    <source>
        <dbReference type="ARBA" id="ARBA00030554"/>
    </source>
</evidence>
<evidence type="ECO:0000256" key="5">
    <source>
        <dbReference type="ARBA" id="ARBA00022603"/>
    </source>
</evidence>
<dbReference type="Pfam" id="PF02676">
    <property type="entry name" value="TYW3"/>
    <property type="match status" value="1"/>
</dbReference>
<evidence type="ECO:0000256" key="3">
    <source>
        <dbReference type="ARBA" id="ARBA00012750"/>
    </source>
</evidence>
<dbReference type="GO" id="GO:0032259">
    <property type="term" value="P:methylation"/>
    <property type="evidence" value="ECO:0007669"/>
    <property type="project" value="UniProtKB-KW"/>
</dbReference>
<feature type="compositionally biased region" description="Polar residues" evidence="12">
    <location>
        <begin position="39"/>
        <end position="49"/>
    </location>
</feature>
<dbReference type="EMBL" id="LJIJ01000443">
    <property type="protein sequence ID" value="ODM97431.1"/>
    <property type="molecule type" value="Genomic_DNA"/>
</dbReference>
<evidence type="ECO:0000256" key="2">
    <source>
        <dbReference type="ARBA" id="ARBA00008569"/>
    </source>
</evidence>
<dbReference type="STRING" id="48709.A0A1D2MWX5"/>
<dbReference type="PANTHER" id="PTHR48418">
    <property type="entry name" value="TRNA WYBUTOSINE-SYNTHESIZING PROTEIN 3"/>
    <property type="match status" value="1"/>
</dbReference>
<feature type="region of interest" description="Disordered" evidence="12">
    <location>
        <begin position="1"/>
        <end position="70"/>
    </location>
</feature>
<dbReference type="InterPro" id="IPR003827">
    <property type="entry name" value="tRNA_yW-synthesising"/>
</dbReference>
<dbReference type="OrthoDB" id="263283at2759"/>
<feature type="compositionally biased region" description="Low complexity" evidence="12">
    <location>
        <begin position="113"/>
        <end position="126"/>
    </location>
</feature>
<feature type="domain" description="tRNA wybutosine-synthesizing protein" evidence="13">
    <location>
        <begin position="146"/>
        <end position="325"/>
    </location>
</feature>
<comment type="catalytic activity">
    <reaction evidence="11">
        <text>4-demethyl-7-[(3S)-3-amino-3-carboxypropyl]wyosine(37) in tRNA(Phe) + S-adenosyl-L-methionine = 7-[(3S)-3-amino-3-carboxypropyl]wyosine(37) in tRNA(Phe) + S-adenosyl-L-homocysteine + H(+)</text>
        <dbReference type="Rhea" id="RHEA:36635"/>
        <dbReference type="Rhea" id="RHEA-COMP:10378"/>
        <dbReference type="Rhea" id="RHEA-COMP:10379"/>
        <dbReference type="ChEBI" id="CHEBI:15378"/>
        <dbReference type="ChEBI" id="CHEBI:57856"/>
        <dbReference type="ChEBI" id="CHEBI:59789"/>
        <dbReference type="ChEBI" id="CHEBI:73543"/>
        <dbReference type="ChEBI" id="CHEBI:73550"/>
        <dbReference type="EC" id="2.1.1.282"/>
    </reaction>
</comment>
<dbReference type="Proteomes" id="UP000094527">
    <property type="component" value="Unassembled WGS sequence"/>
</dbReference>
<evidence type="ECO:0000256" key="1">
    <source>
        <dbReference type="ARBA" id="ARBA00004797"/>
    </source>
</evidence>